<proteinExistence type="predicted"/>
<protein>
    <submittedName>
        <fullName evidence="1">Uncharacterized protein</fullName>
    </submittedName>
</protein>
<sequence length="33" mass="3665">MPLIPIEIAGAGFNANEKKKQFSQFDNDPISFP</sequence>
<dbReference type="AlphaFoldDB" id="X0WAT4"/>
<dbReference type="EMBL" id="BARS01030428">
    <property type="protein sequence ID" value="GAG21693.1"/>
    <property type="molecule type" value="Genomic_DNA"/>
</dbReference>
<name>X0WAT4_9ZZZZ</name>
<reference evidence="1" key="1">
    <citation type="journal article" date="2014" name="Front. Microbiol.">
        <title>High frequency of phylogenetically diverse reductive dehalogenase-homologous genes in deep subseafloor sedimentary metagenomes.</title>
        <authorList>
            <person name="Kawai M."/>
            <person name="Futagami T."/>
            <person name="Toyoda A."/>
            <person name="Takaki Y."/>
            <person name="Nishi S."/>
            <person name="Hori S."/>
            <person name="Arai W."/>
            <person name="Tsubouchi T."/>
            <person name="Morono Y."/>
            <person name="Uchiyama I."/>
            <person name="Ito T."/>
            <person name="Fujiyama A."/>
            <person name="Inagaki F."/>
            <person name="Takami H."/>
        </authorList>
    </citation>
    <scope>NUCLEOTIDE SEQUENCE</scope>
    <source>
        <strain evidence="1">Expedition CK06-06</strain>
    </source>
</reference>
<comment type="caution">
    <text evidence="1">The sequence shown here is derived from an EMBL/GenBank/DDBJ whole genome shotgun (WGS) entry which is preliminary data.</text>
</comment>
<evidence type="ECO:0000313" key="1">
    <source>
        <dbReference type="EMBL" id="GAG21693.1"/>
    </source>
</evidence>
<gene>
    <name evidence="1" type="ORF">S01H1_47458</name>
</gene>
<accession>X0WAT4</accession>
<organism evidence="1">
    <name type="scientific">marine sediment metagenome</name>
    <dbReference type="NCBI Taxonomy" id="412755"/>
    <lineage>
        <taxon>unclassified sequences</taxon>
        <taxon>metagenomes</taxon>
        <taxon>ecological metagenomes</taxon>
    </lineage>
</organism>
<feature type="non-terminal residue" evidence="1">
    <location>
        <position position="33"/>
    </location>
</feature>